<gene>
    <name evidence="1" type="ORF">A2Z78_01845</name>
</gene>
<dbReference type="AlphaFoldDB" id="A0A1G2DYD7"/>
<evidence type="ECO:0000313" key="2">
    <source>
        <dbReference type="Proteomes" id="UP000176752"/>
    </source>
</evidence>
<comment type="caution">
    <text evidence="1">The sequence shown here is derived from an EMBL/GenBank/DDBJ whole genome shotgun (WGS) entry which is preliminary data.</text>
</comment>
<proteinExistence type="predicted"/>
<dbReference type="Proteomes" id="UP000176752">
    <property type="component" value="Unassembled WGS sequence"/>
</dbReference>
<name>A0A1G2DYD7_9BACT</name>
<protein>
    <submittedName>
        <fullName evidence="1">Uncharacterized protein</fullName>
    </submittedName>
</protein>
<dbReference type="EMBL" id="MHLV01000009">
    <property type="protein sequence ID" value="OGZ17928.1"/>
    <property type="molecule type" value="Genomic_DNA"/>
</dbReference>
<reference evidence="1 2" key="1">
    <citation type="journal article" date="2016" name="Nat. Commun.">
        <title>Thousands of microbial genomes shed light on interconnected biogeochemical processes in an aquifer system.</title>
        <authorList>
            <person name="Anantharaman K."/>
            <person name="Brown C.T."/>
            <person name="Hug L.A."/>
            <person name="Sharon I."/>
            <person name="Castelle C.J."/>
            <person name="Probst A.J."/>
            <person name="Thomas B.C."/>
            <person name="Singh A."/>
            <person name="Wilkins M.J."/>
            <person name="Karaoz U."/>
            <person name="Brodie E.L."/>
            <person name="Williams K.H."/>
            <person name="Hubbard S.S."/>
            <person name="Banfield J.F."/>
        </authorList>
    </citation>
    <scope>NUCLEOTIDE SEQUENCE [LARGE SCALE GENOMIC DNA]</scope>
</reference>
<accession>A0A1G2DYD7</accession>
<dbReference type="STRING" id="1801660.A2Z78_01845"/>
<sequence length="210" mass="23719">MLSTECSSGSGIAIIHSFNTEDIRKAITDEVRRLTKDRGEWSWIGWPHIGREINLKIVRTNLFGEEPYWLVLAGGFNTEYFTPPLESRSKERGSQAVYFAAHEKEGLLVQGIPAGCKTSIHDHVPSGWIEEVFLLKGAAELLTCENGCQVTTFQLTSASPIGPTVKPNIIHQTRTTIQPALIVIKIRGDDQWFERWISKKGHRYRQFPKS</sequence>
<organism evidence="1 2">
    <name type="scientific">Candidatus Nealsonbacteria bacterium RBG_13_36_15</name>
    <dbReference type="NCBI Taxonomy" id="1801660"/>
    <lineage>
        <taxon>Bacteria</taxon>
        <taxon>Candidatus Nealsoniibacteriota</taxon>
    </lineage>
</organism>
<evidence type="ECO:0000313" key="1">
    <source>
        <dbReference type="EMBL" id="OGZ17928.1"/>
    </source>
</evidence>